<protein>
    <submittedName>
        <fullName evidence="2">Lipase (Class 3)</fullName>
    </submittedName>
</protein>
<dbReference type="Gene3D" id="3.40.50.1820">
    <property type="entry name" value="alpha/beta hydrolase"/>
    <property type="match status" value="1"/>
</dbReference>
<evidence type="ECO:0000313" key="3">
    <source>
        <dbReference type="Proteomes" id="UP000298324"/>
    </source>
</evidence>
<dbReference type="PANTHER" id="PTHR45856:SF24">
    <property type="entry name" value="FUNGAL LIPASE-LIKE DOMAIN-CONTAINING PROTEIN"/>
    <property type="match status" value="1"/>
</dbReference>
<dbReference type="InterPro" id="IPR002921">
    <property type="entry name" value="Fungal_lipase-type"/>
</dbReference>
<evidence type="ECO:0000259" key="1">
    <source>
        <dbReference type="Pfam" id="PF01764"/>
    </source>
</evidence>
<dbReference type="InterPro" id="IPR051218">
    <property type="entry name" value="Sec_MonoDiacylglyc_Lipase"/>
</dbReference>
<evidence type="ECO:0000313" key="2">
    <source>
        <dbReference type="EMBL" id="TEB04428.1"/>
    </source>
</evidence>
<gene>
    <name evidence="2" type="ORF">Psch_04155</name>
</gene>
<proteinExistence type="predicted"/>
<dbReference type="Pfam" id="PF01764">
    <property type="entry name" value="Lipase_3"/>
    <property type="match status" value="1"/>
</dbReference>
<dbReference type="AlphaFoldDB" id="A0A4Y7R628"/>
<dbReference type="PANTHER" id="PTHR45856">
    <property type="entry name" value="ALPHA/BETA-HYDROLASES SUPERFAMILY PROTEIN"/>
    <property type="match status" value="1"/>
</dbReference>
<reference evidence="2 3" key="1">
    <citation type="journal article" date="2018" name="Environ. Microbiol.">
        <title>Novel energy conservation strategies and behaviour of Pelotomaculum schinkii driving syntrophic propionate catabolism.</title>
        <authorList>
            <person name="Hidalgo-Ahumada C.A.P."/>
            <person name="Nobu M.K."/>
            <person name="Narihiro T."/>
            <person name="Tamaki H."/>
            <person name="Liu W.T."/>
            <person name="Kamagata Y."/>
            <person name="Stams A.J.M."/>
            <person name="Imachi H."/>
            <person name="Sousa D.Z."/>
        </authorList>
    </citation>
    <scope>NUCLEOTIDE SEQUENCE [LARGE SCALE GENOMIC DNA]</scope>
    <source>
        <strain evidence="2 3">HH</strain>
    </source>
</reference>
<dbReference type="EMBL" id="QFGA01000004">
    <property type="protein sequence ID" value="TEB04428.1"/>
    <property type="molecule type" value="Genomic_DNA"/>
</dbReference>
<feature type="domain" description="Fungal lipase-type" evidence="1">
    <location>
        <begin position="66"/>
        <end position="194"/>
    </location>
</feature>
<name>A0A4Y7R628_9FIRM</name>
<accession>A0A4Y7R628</accession>
<dbReference type="GO" id="GO:0006629">
    <property type="term" value="P:lipid metabolic process"/>
    <property type="evidence" value="ECO:0007669"/>
    <property type="project" value="InterPro"/>
</dbReference>
<dbReference type="InterPro" id="IPR029058">
    <property type="entry name" value="AB_hydrolase_fold"/>
</dbReference>
<dbReference type="RefSeq" id="WP_190259543.1">
    <property type="nucleotide sequence ID" value="NZ_QFGA01000004.1"/>
</dbReference>
<dbReference type="CDD" id="cd00519">
    <property type="entry name" value="Lipase_3"/>
    <property type="match status" value="1"/>
</dbReference>
<keyword evidence="3" id="KW-1185">Reference proteome</keyword>
<dbReference type="Proteomes" id="UP000298324">
    <property type="component" value="Unassembled WGS sequence"/>
</dbReference>
<organism evidence="2 3">
    <name type="scientific">Pelotomaculum schinkii</name>
    <dbReference type="NCBI Taxonomy" id="78350"/>
    <lineage>
        <taxon>Bacteria</taxon>
        <taxon>Bacillati</taxon>
        <taxon>Bacillota</taxon>
        <taxon>Clostridia</taxon>
        <taxon>Eubacteriales</taxon>
        <taxon>Desulfotomaculaceae</taxon>
        <taxon>Pelotomaculum</taxon>
    </lineage>
</organism>
<dbReference type="SUPFAM" id="SSF53474">
    <property type="entry name" value="alpha/beta-Hydrolases"/>
    <property type="match status" value="1"/>
</dbReference>
<sequence length="240" mass="26993">METTNEIDKTLAVFLAKVCMQTYNQYANDGDFDIPDGYSLVEGFKATAINRTEWFGFIIKSGDNIVVAFRGTQSETDWLANANAYQTGYAFAPGRGKVHHGFMDIYESCRKQIINTLLSFPANSNIYITGHSLGAALAVINALDVAANTFFKPVMYNFAGPRVGNPIFAFQYNRLVTNSVRIVNEHDLVPKLPPVIILTPRPYKILYYQHVKRDYKISFQMNSIKGNHDINNYLEALAVL</sequence>
<comment type="caution">
    <text evidence="2">The sequence shown here is derived from an EMBL/GenBank/DDBJ whole genome shotgun (WGS) entry which is preliminary data.</text>
</comment>